<proteinExistence type="predicted"/>
<organism evidence="3 4">
    <name type="scientific">Nannochloropsis gaditana</name>
    <dbReference type="NCBI Taxonomy" id="72520"/>
    <lineage>
        <taxon>Eukaryota</taxon>
        <taxon>Sar</taxon>
        <taxon>Stramenopiles</taxon>
        <taxon>Ochrophyta</taxon>
        <taxon>Eustigmatophyceae</taxon>
        <taxon>Eustigmatales</taxon>
        <taxon>Monodopsidaceae</taxon>
        <taxon>Nannochloropsis</taxon>
    </lineage>
</organism>
<keyword evidence="1" id="KW-0175">Coiled coil</keyword>
<accession>W7TBS9</accession>
<reference evidence="3 4" key="1">
    <citation type="journal article" date="2014" name="Mol. Plant">
        <title>Chromosome Scale Genome Assembly and Transcriptome Profiling of Nannochloropsis gaditana in Nitrogen Depletion.</title>
        <authorList>
            <person name="Corteggiani Carpinelli E."/>
            <person name="Telatin A."/>
            <person name="Vitulo N."/>
            <person name="Forcato C."/>
            <person name="D'Angelo M."/>
            <person name="Schiavon R."/>
            <person name="Vezzi A."/>
            <person name="Giacometti G.M."/>
            <person name="Morosinotto T."/>
            <person name="Valle G."/>
        </authorList>
    </citation>
    <scope>NUCLEOTIDE SEQUENCE [LARGE SCALE GENOMIC DNA]</scope>
    <source>
        <strain evidence="3 4">B-31</strain>
    </source>
</reference>
<gene>
    <name evidence="3" type="ORF">Naga_100923g3</name>
</gene>
<feature type="coiled-coil region" evidence="1">
    <location>
        <begin position="262"/>
        <end position="289"/>
    </location>
</feature>
<protein>
    <submittedName>
        <fullName evidence="3">Uncharacterized protein</fullName>
    </submittedName>
</protein>
<feature type="compositionally biased region" description="Gly residues" evidence="2">
    <location>
        <begin position="310"/>
        <end position="336"/>
    </location>
</feature>
<feature type="region of interest" description="Disordered" evidence="2">
    <location>
        <begin position="1"/>
        <end position="24"/>
    </location>
</feature>
<dbReference type="Proteomes" id="UP000019335">
    <property type="component" value="Chromosome 16"/>
</dbReference>
<dbReference type="OrthoDB" id="10318283at2759"/>
<dbReference type="EMBL" id="AZIL01001536">
    <property type="protein sequence ID" value="EWM23722.1"/>
    <property type="molecule type" value="Genomic_DNA"/>
</dbReference>
<name>W7TBS9_9STRA</name>
<evidence type="ECO:0000313" key="3">
    <source>
        <dbReference type="EMBL" id="EWM23722.1"/>
    </source>
</evidence>
<comment type="caution">
    <text evidence="3">The sequence shown here is derived from an EMBL/GenBank/DDBJ whole genome shotgun (WGS) entry which is preliminary data.</text>
</comment>
<keyword evidence="4" id="KW-1185">Reference proteome</keyword>
<sequence>MAEVFPSPPILGKRRPGGYNDNSTNTSMVCNDAWGEATAMEGEENLGSGSPGGSMRHLNTSFHRAGHKRRRAAEAMEDGEGGGEEREGGRLGWEGSGMPQHRPGRHETKAHGSALPAQPTTHPLISAEMLCASREDAETLGVDGRGARLEFGMEGLRQSTGPGPMDGYGGKDGVKGSRKANRVGMGREHVHVSAMEPSGIEAREAVGGVGGNATHLLTRLREKEAETARLLAEDAGLRQALGRAQEQVGSLDRDTRILKKGLAYQNAKLAKAEEEVEQLRQGNRQALEYIGRLEEANRLLCQRVMGLEGGRSGGDGGGGEGGGGMWGGGGGGGGRHGILRGRERRRMYGEGSNRVVS</sequence>
<evidence type="ECO:0000256" key="2">
    <source>
        <dbReference type="SAM" id="MobiDB-lite"/>
    </source>
</evidence>
<dbReference type="AlphaFoldDB" id="W7TBS9"/>
<feature type="region of interest" description="Disordered" evidence="2">
    <location>
        <begin position="310"/>
        <end position="357"/>
    </location>
</feature>
<evidence type="ECO:0000256" key="1">
    <source>
        <dbReference type="SAM" id="Coils"/>
    </source>
</evidence>
<feature type="region of interest" description="Disordered" evidence="2">
    <location>
        <begin position="155"/>
        <end position="174"/>
    </location>
</feature>
<feature type="region of interest" description="Disordered" evidence="2">
    <location>
        <begin position="64"/>
        <end position="119"/>
    </location>
</feature>
<evidence type="ECO:0000313" key="4">
    <source>
        <dbReference type="Proteomes" id="UP000019335"/>
    </source>
</evidence>